<dbReference type="EMBL" id="CP070273">
    <property type="protein sequence ID" value="QRV24623.1"/>
    <property type="molecule type" value="Genomic_DNA"/>
</dbReference>
<dbReference type="SMART" id="SM00028">
    <property type="entry name" value="TPR"/>
    <property type="match status" value="2"/>
</dbReference>
<accession>A0ABX7ISS1</accession>
<organism evidence="2 3">
    <name type="scientific">Marinomonas foliarum</name>
    <dbReference type="NCBI Taxonomy" id="491950"/>
    <lineage>
        <taxon>Bacteria</taxon>
        <taxon>Pseudomonadati</taxon>
        <taxon>Pseudomonadota</taxon>
        <taxon>Gammaproteobacteria</taxon>
        <taxon>Oceanospirillales</taxon>
        <taxon>Oceanospirillaceae</taxon>
        <taxon>Marinomonas</taxon>
    </lineage>
</organism>
<sequence length="645" mass="73360">MTKRIKQHQLEDLSRHKFGLAIPQKWVYRDKDKDYGIDGEVEIFNSKERATGLVFWVQLKATASKQQRTIKGIDLSLETIKYYKRLDLPVLIARYSEVEDKFYVKWATQIDPFYAKDGAKTMRVSFSDSDILDEGKVIGIERYLQQLRAIRSGAITLPINVSLSFGSKSICGITPSLLLPKIRSQIPEFKDIIRLESGDKGILAEVHIDETTLKVGFLDIAGCTFHSVDLMDKSTLPIDLMKDICLSLSMALSQLGYSDLAARIVFSGDLRNRLKIKHELLKHLMPSLLKTRYFSETLELVSDVCDNEDNNYLEAITNLSLLFLRSSGNTEKLDAVEDFLKRNIDRYEKTAPSLYGISHYNLANFYRSADRLKESVKCFLVARRYEPKYYNQGYFYGELAGSLFELGRFFYSAKFYKKAMEIDGQKGYLPLYADALMFSGKYQQSLEVFNDFIDGECSPSAEWQLKSICLSSLIEKYNIKIQNRGVKAALALSDVCSVGDEDVEQYLEKALQQDMLCGLAWFNLGIHRSSIGEIEGAAFCFTMCALAQRWDIEAWVNATACSFNNVVPLEIFVLLIRAAYFCNGDKYLESLYELFESQLGEEALSQVAQVIEQVISEVKKTESAPALRMLNEDGKFEDIFSSQKA</sequence>
<protein>
    <submittedName>
        <fullName evidence="2">DUF4365 domain-containing protein</fullName>
    </submittedName>
</protein>
<dbReference type="Pfam" id="PF14280">
    <property type="entry name" value="DUF4365"/>
    <property type="match status" value="1"/>
</dbReference>
<dbReference type="Proteomes" id="UP000644167">
    <property type="component" value="Chromosome"/>
</dbReference>
<dbReference type="InterPro" id="IPR019734">
    <property type="entry name" value="TPR_rpt"/>
</dbReference>
<proteinExistence type="predicted"/>
<reference evidence="2 3" key="1">
    <citation type="submission" date="2021-02" db="EMBL/GenBank/DDBJ databases">
        <title>The genome of Marinomonas foliarum JZW.</title>
        <authorList>
            <person name="Sun M."/>
        </authorList>
    </citation>
    <scope>NUCLEOTIDE SEQUENCE [LARGE SCALE GENOMIC DNA]</scope>
    <source>
        <strain evidence="2 3">JZW</strain>
    </source>
</reference>
<evidence type="ECO:0000259" key="1">
    <source>
        <dbReference type="Pfam" id="PF14280"/>
    </source>
</evidence>
<keyword evidence="3" id="KW-1185">Reference proteome</keyword>
<name>A0ABX7ISS1_9GAMM</name>
<dbReference type="Gene3D" id="1.25.40.10">
    <property type="entry name" value="Tetratricopeptide repeat domain"/>
    <property type="match status" value="1"/>
</dbReference>
<dbReference type="SUPFAM" id="SSF48452">
    <property type="entry name" value="TPR-like"/>
    <property type="match status" value="1"/>
</dbReference>
<dbReference type="InterPro" id="IPR011990">
    <property type="entry name" value="TPR-like_helical_dom_sf"/>
</dbReference>
<gene>
    <name evidence="2" type="ORF">JSY38_03550</name>
</gene>
<dbReference type="RefSeq" id="WP_205115277.1">
    <property type="nucleotide sequence ID" value="NZ_CP070273.1"/>
</dbReference>
<dbReference type="InterPro" id="IPR025375">
    <property type="entry name" value="DUF4365"/>
</dbReference>
<feature type="domain" description="DUF4365" evidence="1">
    <location>
        <begin position="13"/>
        <end position="135"/>
    </location>
</feature>
<evidence type="ECO:0000313" key="3">
    <source>
        <dbReference type="Proteomes" id="UP000644167"/>
    </source>
</evidence>
<evidence type="ECO:0000313" key="2">
    <source>
        <dbReference type="EMBL" id="QRV24623.1"/>
    </source>
</evidence>